<sequence>MDPVVRRLLWNTVTQARESGKVIVITSHSMEECDALCTRLAIMVKGRFMCLGSPQHLKSKFGNVYILKVKVKTEDKLQDFKFYITRTFPDVRHFGAS</sequence>
<dbReference type="GeneID" id="103275172"/>
<proteinExistence type="predicted"/>
<dbReference type="GO" id="GO:0140359">
    <property type="term" value="F:ABC-type transporter activity"/>
    <property type="evidence" value="ECO:0007669"/>
    <property type="project" value="InterPro"/>
</dbReference>
<dbReference type="GO" id="GO:0005319">
    <property type="term" value="F:lipid transporter activity"/>
    <property type="evidence" value="ECO:0007669"/>
    <property type="project" value="TreeGrafter"/>
</dbReference>
<reference evidence="2" key="1">
    <citation type="submission" date="2025-08" db="UniProtKB">
        <authorList>
            <consortium name="RefSeq"/>
        </authorList>
    </citation>
    <scope>IDENTIFICATION</scope>
</reference>
<protein>
    <submittedName>
        <fullName evidence="2">ATP-binding cassette sub-family A member 3-like</fullName>
    </submittedName>
</protein>
<name>A0A3Q0DIB5_CARSF</name>
<accession>A0A3Q0DIB5</accession>
<dbReference type="RefSeq" id="XP_021561880.1">
    <property type="nucleotide sequence ID" value="XM_021706205.1"/>
</dbReference>
<gene>
    <name evidence="2" type="primary">LOC103275172</name>
</gene>
<dbReference type="OrthoDB" id="9539638at2759"/>
<dbReference type="KEGG" id="csyr:103275172"/>
<dbReference type="Proteomes" id="UP000189704">
    <property type="component" value="Unplaced"/>
</dbReference>
<dbReference type="InterPro" id="IPR026082">
    <property type="entry name" value="ABCA"/>
</dbReference>
<dbReference type="Gene3D" id="3.40.50.300">
    <property type="entry name" value="P-loop containing nucleotide triphosphate hydrolases"/>
    <property type="match status" value="1"/>
</dbReference>
<dbReference type="InterPro" id="IPR027417">
    <property type="entry name" value="P-loop_NTPase"/>
</dbReference>
<dbReference type="PANTHER" id="PTHR19229">
    <property type="entry name" value="ATP-BINDING CASSETTE TRANSPORTER SUBFAMILY A ABCA"/>
    <property type="match status" value="1"/>
</dbReference>
<dbReference type="SUPFAM" id="SSF52540">
    <property type="entry name" value="P-loop containing nucleoside triphosphate hydrolases"/>
    <property type="match status" value="1"/>
</dbReference>
<dbReference type="GO" id="GO:0016020">
    <property type="term" value="C:membrane"/>
    <property type="evidence" value="ECO:0007669"/>
    <property type="project" value="InterPro"/>
</dbReference>
<evidence type="ECO:0000313" key="1">
    <source>
        <dbReference type="Proteomes" id="UP000189704"/>
    </source>
</evidence>
<dbReference type="PANTHER" id="PTHR19229:SF243">
    <property type="entry name" value="ATP-BINDING CASSETTE, SUB-FAMILY A (ABC1), MEMBER 15"/>
    <property type="match status" value="1"/>
</dbReference>
<dbReference type="AlphaFoldDB" id="A0A3Q0DIB5"/>
<evidence type="ECO:0000313" key="2">
    <source>
        <dbReference type="RefSeq" id="XP_021561880.1"/>
    </source>
</evidence>
<organism evidence="1 2">
    <name type="scientific">Carlito syrichta</name>
    <name type="common">Philippine tarsier</name>
    <name type="synonym">Tarsius syrichta</name>
    <dbReference type="NCBI Taxonomy" id="1868482"/>
    <lineage>
        <taxon>Eukaryota</taxon>
        <taxon>Metazoa</taxon>
        <taxon>Chordata</taxon>
        <taxon>Craniata</taxon>
        <taxon>Vertebrata</taxon>
        <taxon>Euteleostomi</taxon>
        <taxon>Mammalia</taxon>
        <taxon>Eutheria</taxon>
        <taxon>Euarchontoglires</taxon>
        <taxon>Primates</taxon>
        <taxon>Haplorrhini</taxon>
        <taxon>Tarsiiformes</taxon>
        <taxon>Tarsiidae</taxon>
        <taxon>Carlito</taxon>
    </lineage>
</organism>
<keyword evidence="1" id="KW-1185">Reference proteome</keyword>